<proteinExistence type="predicted"/>
<dbReference type="PANTHER" id="PTHR33781">
    <property type="entry name" value="PROTEIN PHYTOCHROME KINASE SUBSTRATE 1-RELATED"/>
    <property type="match status" value="1"/>
</dbReference>
<sequence length="601" mass="66465">MERYSIDAITSNGNMSQRAMLNSSVAAAGNNNNPPRPNYPCPYPLKPQSRVASFSTYLPPKDQKQENNVADSELNIFEAERYFNDIQDQKELNKNVSPTSASLGRVCVYRNDDTSMANPRLSAVSSVDGSSTNYARNFRSGSFHATPTASSEASWNSQTGLLSNPPGSIAVSMKNLRLDDKRKMNRALSNSSSSSSKWFFGRKCPCTGSKSLQVQEDISEHNKSSQVVQLSNTSTNTSFKKQSFSSAAGEDVYIKATMEFEREKTQNNWVKVQEVVPVKDSDDFLPEKRWNRSFSNDTGGGGGGGAFSFPILNAPISATKANFNGGKPVLMSLQLEDPPRESLEVFQPNEEPINQRKSTDLQRRVLMSFPEDSDRRSFNYPGSPKIRPSDDDVMSDASSDLFEIESFSTQSTMFPMYRRRDSLDETSSYDGRRYGGIGAHFRRSLDETTPSIAPTECYEPSEVSIDWSVTTAEGFDRGSVSNFSIAAPSDYEEARFMNNIDTKMSTQSTSNRKGAGLFSCRYEKAVNVGPHPVKRVSLEQHNQVGGGGKYGIESGRINPTMSTRTMDRNSLQKGHGNKLAVPFARSLSARMSYNQALTTRS</sequence>
<dbReference type="AlphaFoldDB" id="A0AAD4STY0"/>
<organism evidence="2 3">
    <name type="scientific">Papaver atlanticum</name>
    <dbReference type="NCBI Taxonomy" id="357466"/>
    <lineage>
        <taxon>Eukaryota</taxon>
        <taxon>Viridiplantae</taxon>
        <taxon>Streptophyta</taxon>
        <taxon>Embryophyta</taxon>
        <taxon>Tracheophyta</taxon>
        <taxon>Spermatophyta</taxon>
        <taxon>Magnoliopsida</taxon>
        <taxon>Ranunculales</taxon>
        <taxon>Papaveraceae</taxon>
        <taxon>Papaveroideae</taxon>
        <taxon>Papaver</taxon>
    </lineage>
</organism>
<accession>A0AAD4STY0</accession>
<feature type="region of interest" description="Disordered" evidence="1">
    <location>
        <begin position="372"/>
        <end position="394"/>
    </location>
</feature>
<gene>
    <name evidence="2" type="ORF">MKW98_016639</name>
</gene>
<feature type="compositionally biased region" description="Polar residues" evidence="1">
    <location>
        <begin position="557"/>
        <end position="572"/>
    </location>
</feature>
<dbReference type="InterPro" id="IPR039615">
    <property type="entry name" value="PKS"/>
</dbReference>
<dbReference type="Proteomes" id="UP001202328">
    <property type="component" value="Unassembled WGS sequence"/>
</dbReference>
<keyword evidence="3" id="KW-1185">Reference proteome</keyword>
<protein>
    <submittedName>
        <fullName evidence="2">Uncharacterized protein</fullName>
    </submittedName>
</protein>
<dbReference type="GO" id="GO:0009638">
    <property type="term" value="P:phototropism"/>
    <property type="evidence" value="ECO:0007669"/>
    <property type="project" value="InterPro"/>
</dbReference>
<evidence type="ECO:0000256" key="1">
    <source>
        <dbReference type="SAM" id="MobiDB-lite"/>
    </source>
</evidence>
<evidence type="ECO:0000313" key="2">
    <source>
        <dbReference type="EMBL" id="KAI3919086.1"/>
    </source>
</evidence>
<evidence type="ECO:0000313" key="3">
    <source>
        <dbReference type="Proteomes" id="UP001202328"/>
    </source>
</evidence>
<dbReference type="EMBL" id="JAJJMB010008936">
    <property type="protein sequence ID" value="KAI3919086.1"/>
    <property type="molecule type" value="Genomic_DNA"/>
</dbReference>
<dbReference type="PANTHER" id="PTHR33781:SF1">
    <property type="entry name" value="PROTEIN PHYTOCHROME KINASE SUBSTRATE 4"/>
    <property type="match status" value="1"/>
</dbReference>
<reference evidence="2" key="1">
    <citation type="submission" date="2022-04" db="EMBL/GenBank/DDBJ databases">
        <title>A functionally conserved STORR gene fusion in Papaver species that diverged 16.8 million years ago.</title>
        <authorList>
            <person name="Catania T."/>
        </authorList>
    </citation>
    <scope>NUCLEOTIDE SEQUENCE</scope>
    <source>
        <strain evidence="2">S-188037</strain>
    </source>
</reference>
<comment type="caution">
    <text evidence="2">The sequence shown here is derived from an EMBL/GenBank/DDBJ whole genome shotgun (WGS) entry which is preliminary data.</text>
</comment>
<name>A0AAD4STY0_9MAGN</name>
<feature type="region of interest" description="Disordered" evidence="1">
    <location>
        <begin position="542"/>
        <end position="576"/>
    </location>
</feature>